<keyword evidence="1" id="KW-0812">Transmembrane</keyword>
<comment type="caution">
    <text evidence="2">The sequence shown here is derived from an EMBL/GenBank/DDBJ whole genome shotgun (WGS) entry which is preliminary data.</text>
</comment>
<organism evidence="2 3">
    <name type="scientific">Steinernema hermaphroditum</name>
    <dbReference type="NCBI Taxonomy" id="289476"/>
    <lineage>
        <taxon>Eukaryota</taxon>
        <taxon>Metazoa</taxon>
        <taxon>Ecdysozoa</taxon>
        <taxon>Nematoda</taxon>
        <taxon>Chromadorea</taxon>
        <taxon>Rhabditida</taxon>
        <taxon>Tylenchina</taxon>
        <taxon>Panagrolaimomorpha</taxon>
        <taxon>Strongyloidoidea</taxon>
        <taxon>Steinernematidae</taxon>
        <taxon>Steinernema</taxon>
    </lineage>
</organism>
<dbReference type="AlphaFoldDB" id="A0AA39LY74"/>
<keyword evidence="3" id="KW-1185">Reference proteome</keyword>
<protein>
    <submittedName>
        <fullName evidence="2">Uncharacterized protein</fullName>
    </submittedName>
</protein>
<sequence length="142" mass="16696">MEYVLQNTVDELSKNDDELSYFAIKRLTSVMDETKATHIRRYNLIEVLTPLQRCPLYRSSVMGLLEYYTKNVEKEANMTADESSETTKLKEVIAEQKAEIVKMEKELSHLQSWISIYTVLVLLLIVSFFFEKFMRHIIHPTL</sequence>
<keyword evidence="1" id="KW-0472">Membrane</keyword>
<name>A0AA39LY74_9BILA</name>
<dbReference type="EMBL" id="JAUCMV010000002">
    <property type="protein sequence ID" value="KAK0414586.1"/>
    <property type="molecule type" value="Genomic_DNA"/>
</dbReference>
<dbReference type="Proteomes" id="UP001175271">
    <property type="component" value="Unassembled WGS sequence"/>
</dbReference>
<keyword evidence="1" id="KW-1133">Transmembrane helix</keyword>
<feature type="transmembrane region" description="Helical" evidence="1">
    <location>
        <begin position="110"/>
        <end position="130"/>
    </location>
</feature>
<gene>
    <name evidence="2" type="ORF">QR680_011514</name>
</gene>
<evidence type="ECO:0000313" key="2">
    <source>
        <dbReference type="EMBL" id="KAK0414586.1"/>
    </source>
</evidence>
<evidence type="ECO:0000313" key="3">
    <source>
        <dbReference type="Proteomes" id="UP001175271"/>
    </source>
</evidence>
<evidence type="ECO:0000256" key="1">
    <source>
        <dbReference type="SAM" id="Phobius"/>
    </source>
</evidence>
<reference evidence="2" key="1">
    <citation type="submission" date="2023-06" db="EMBL/GenBank/DDBJ databases">
        <title>Genomic analysis of the entomopathogenic nematode Steinernema hermaphroditum.</title>
        <authorList>
            <person name="Schwarz E.M."/>
            <person name="Heppert J.K."/>
            <person name="Baniya A."/>
            <person name="Schwartz H.T."/>
            <person name="Tan C.-H."/>
            <person name="Antoshechkin I."/>
            <person name="Sternberg P.W."/>
            <person name="Goodrich-Blair H."/>
            <person name="Dillman A.R."/>
        </authorList>
    </citation>
    <scope>NUCLEOTIDE SEQUENCE</scope>
    <source>
        <strain evidence="2">PS9179</strain>
        <tissue evidence="2">Whole animal</tissue>
    </source>
</reference>
<proteinExistence type="predicted"/>
<accession>A0AA39LY74</accession>